<dbReference type="PRINTS" id="PR01005">
    <property type="entry name" value="FLGHOOKAP1"/>
</dbReference>
<evidence type="ECO:0000313" key="13">
    <source>
        <dbReference type="Proteomes" id="UP001617669"/>
    </source>
</evidence>
<dbReference type="Pfam" id="PF21159">
    <property type="entry name" value="FlgK_2nd"/>
    <property type="match status" value="1"/>
</dbReference>
<dbReference type="PANTHER" id="PTHR30033">
    <property type="entry name" value="FLAGELLAR HOOK-ASSOCIATED PROTEIN 1"/>
    <property type="match status" value="1"/>
</dbReference>
<gene>
    <name evidence="12" type="primary">flgK</name>
    <name evidence="12" type="ORF">ACIKP9_05615</name>
</gene>
<dbReference type="InterPro" id="IPR001444">
    <property type="entry name" value="Flag_bb_rod_N"/>
</dbReference>
<evidence type="ECO:0000259" key="10">
    <source>
        <dbReference type="Pfam" id="PF21159"/>
    </source>
</evidence>
<protein>
    <recommendedName>
        <fullName evidence="4">Flagellar hook-associated protein 1</fullName>
    </recommendedName>
</protein>
<dbReference type="RefSeq" id="WP_400880370.1">
    <property type="nucleotide sequence ID" value="NZ_JBIWXY010000001.1"/>
</dbReference>
<dbReference type="InterPro" id="IPR049474">
    <property type="entry name" value="FlgK_D3"/>
</dbReference>
<feature type="domain" description="Flagellar hook-associated protein 1 D2-like" evidence="9">
    <location>
        <begin position="336"/>
        <end position="411"/>
    </location>
</feature>
<dbReference type="Pfam" id="PF22638">
    <property type="entry name" value="FlgK_D1"/>
    <property type="match status" value="1"/>
</dbReference>
<reference evidence="12 13" key="1">
    <citation type="submission" date="2024-11" db="EMBL/GenBank/DDBJ databases">
        <authorList>
            <person name="Kaparullina E.N."/>
            <person name="Delegan Y.A."/>
            <person name="Doronina N.V."/>
        </authorList>
    </citation>
    <scope>NUCLEOTIDE SEQUENCE [LARGE SCALE GENOMIC DNA]</scope>
    <source>
        <strain evidence="12 13">7sh_L</strain>
    </source>
</reference>
<keyword evidence="12" id="KW-0969">Cilium</keyword>
<keyword evidence="13" id="KW-1185">Reference proteome</keyword>
<proteinExistence type="inferred from homology"/>
<dbReference type="InterPro" id="IPR010930">
    <property type="entry name" value="Flg_bb/hook_C_dom"/>
</dbReference>
<keyword evidence="6" id="KW-0975">Bacterial flagellum</keyword>
<evidence type="ECO:0000256" key="1">
    <source>
        <dbReference type="ARBA" id="ARBA00004365"/>
    </source>
</evidence>
<evidence type="ECO:0000259" key="8">
    <source>
        <dbReference type="Pfam" id="PF06429"/>
    </source>
</evidence>
<dbReference type="InterPro" id="IPR053927">
    <property type="entry name" value="FlgK_helical"/>
</dbReference>
<dbReference type="EMBL" id="JBIWXY010000001">
    <property type="protein sequence ID" value="MFJ5445700.1"/>
    <property type="molecule type" value="Genomic_DNA"/>
</dbReference>
<evidence type="ECO:0000256" key="3">
    <source>
        <dbReference type="ARBA" id="ARBA00009677"/>
    </source>
</evidence>
<dbReference type="Pfam" id="PF21158">
    <property type="entry name" value="flgK_1st_1"/>
    <property type="match status" value="1"/>
</dbReference>
<evidence type="ECO:0000256" key="4">
    <source>
        <dbReference type="ARBA" id="ARBA00016244"/>
    </source>
</evidence>
<dbReference type="NCBIfam" id="TIGR02492">
    <property type="entry name" value="flgK_ends"/>
    <property type="match status" value="1"/>
</dbReference>
<organism evidence="12 13">
    <name type="scientific">Methylobacillus methanolivorans</name>
    <dbReference type="NCBI Taxonomy" id="1848927"/>
    <lineage>
        <taxon>Bacteria</taxon>
        <taxon>Pseudomonadati</taxon>
        <taxon>Pseudomonadota</taxon>
        <taxon>Betaproteobacteria</taxon>
        <taxon>Nitrosomonadales</taxon>
        <taxon>Methylophilaceae</taxon>
        <taxon>Methylobacillus</taxon>
    </lineage>
</organism>
<accession>A0ABW8GP43</accession>
<evidence type="ECO:0000256" key="5">
    <source>
        <dbReference type="ARBA" id="ARBA00022525"/>
    </source>
</evidence>
<keyword evidence="12" id="KW-0282">Flagellum</keyword>
<keyword evidence="5" id="KW-0964">Secreted</keyword>
<evidence type="ECO:0000256" key="2">
    <source>
        <dbReference type="ARBA" id="ARBA00004613"/>
    </source>
</evidence>
<comment type="subcellular location">
    <subcellularLocation>
        <location evidence="1">Bacterial flagellum</location>
    </subcellularLocation>
    <subcellularLocation>
        <location evidence="2">Secreted</location>
    </subcellularLocation>
</comment>
<dbReference type="Proteomes" id="UP001617669">
    <property type="component" value="Unassembled WGS sequence"/>
</dbReference>
<evidence type="ECO:0000259" key="7">
    <source>
        <dbReference type="Pfam" id="PF00460"/>
    </source>
</evidence>
<dbReference type="PANTHER" id="PTHR30033:SF1">
    <property type="entry name" value="FLAGELLAR HOOK-ASSOCIATED PROTEIN 1"/>
    <property type="match status" value="1"/>
</dbReference>
<comment type="similarity">
    <text evidence="3">Belongs to the flagella basal body rod proteins family.</text>
</comment>
<dbReference type="InterPro" id="IPR002371">
    <property type="entry name" value="FlgK"/>
</dbReference>
<feature type="domain" description="Flagellar hook-associated protein 1 D3" evidence="10">
    <location>
        <begin position="434"/>
        <end position="535"/>
    </location>
</feature>
<comment type="caution">
    <text evidence="12">The sequence shown here is derived from an EMBL/GenBank/DDBJ whole genome shotgun (WGS) entry which is preliminary data.</text>
</comment>
<evidence type="ECO:0000259" key="9">
    <source>
        <dbReference type="Pfam" id="PF21158"/>
    </source>
</evidence>
<dbReference type="Pfam" id="PF00460">
    <property type="entry name" value="Flg_bb_rod"/>
    <property type="match status" value="1"/>
</dbReference>
<evidence type="ECO:0000259" key="11">
    <source>
        <dbReference type="Pfam" id="PF22638"/>
    </source>
</evidence>
<evidence type="ECO:0000256" key="6">
    <source>
        <dbReference type="ARBA" id="ARBA00023143"/>
    </source>
</evidence>
<dbReference type="Pfam" id="PF06429">
    <property type="entry name" value="Flg_bbr_C"/>
    <property type="match status" value="1"/>
</dbReference>
<name>A0ABW8GP43_9PROT</name>
<feature type="domain" description="Flagellar basal body rod protein N-terminal" evidence="7">
    <location>
        <begin position="6"/>
        <end position="34"/>
    </location>
</feature>
<keyword evidence="12" id="KW-0966">Cell projection</keyword>
<feature type="domain" description="Flagellar basal-body/hook protein C-terminal" evidence="8">
    <location>
        <begin position="605"/>
        <end position="643"/>
    </location>
</feature>
<feature type="domain" description="Flagellar hook-associated protein FlgK helical" evidence="11">
    <location>
        <begin position="93"/>
        <end position="326"/>
    </location>
</feature>
<sequence>MSNIFNIGKTALNAAQVGISVTGHNIANAKTDGYSRQVIVQSTGQAQNWGFGYLGNGTQIDTVKRIYNELLSRQISNSQSIASAINTQISNINQISNMLADSDAGLSPAIQDFFDAINDLSSAPNDPASRQAMLSNGEALVSRFNSLGSRLQEMQSSVNSQLTASVKTVNQYAKEIARLNEVIDIATTSTGQPPNDLLDQRDQLVLALNKEIKGTVVVQDGNKYNVSIGNGIPLVNGLTSYSLTTVNSPTNPGKLEVAYQVGSTVSILAEQSLQGGVIGGLIEYRRESLDKAQNTLGQIAVALAQSFNTQHQQGLTNNNVQGGNFFNIPVPQVNASSRNTGDASIASSITDANQLTASDYRLRYDGSNYIVTRLSDNTTQSFSSLPQTVDGVSFALGGGTMNTADEFLIRPTANAASDLSMAVKQIADIAAGAPVVGTSAATSNTGSGTISGATVSNSYASAPLASPFTLSYNSGNLSGFPAGEAITVTTSAGVTTTYPAGSTVPYSAGATISVAGISFSLSGAPADGDQFSIAANTTNAAGDNRNALQLAALQGAKIMLNGTASYQDTFNQLVSYVGNRARELQVTGAAEDELLNQSITAQQGESGVNLDEEAVNLLRYQQAYQAAGKVMQVASTLFETVLSIR</sequence>
<evidence type="ECO:0000313" key="12">
    <source>
        <dbReference type="EMBL" id="MFJ5445700.1"/>
    </source>
</evidence>
<dbReference type="SUPFAM" id="SSF64518">
    <property type="entry name" value="Phase 1 flagellin"/>
    <property type="match status" value="2"/>
</dbReference>
<dbReference type="InterPro" id="IPR049119">
    <property type="entry name" value="FlgK_D2-like"/>
</dbReference>